<dbReference type="InParanoid" id="E9HMI1"/>
<protein>
    <submittedName>
        <fullName evidence="2">Uncharacterized protein</fullName>
    </submittedName>
</protein>
<accession>E9HMI1</accession>
<name>E9HMI1_DAPPU</name>
<reference evidence="2 3" key="1">
    <citation type="journal article" date="2011" name="Science">
        <title>The ecoresponsive genome of Daphnia pulex.</title>
        <authorList>
            <person name="Colbourne J.K."/>
            <person name="Pfrender M.E."/>
            <person name="Gilbert D."/>
            <person name="Thomas W.K."/>
            <person name="Tucker A."/>
            <person name="Oakley T.H."/>
            <person name="Tokishita S."/>
            <person name="Aerts A."/>
            <person name="Arnold G.J."/>
            <person name="Basu M.K."/>
            <person name="Bauer D.J."/>
            <person name="Caceres C.E."/>
            <person name="Carmel L."/>
            <person name="Casola C."/>
            <person name="Choi J.H."/>
            <person name="Detter J.C."/>
            <person name="Dong Q."/>
            <person name="Dusheyko S."/>
            <person name="Eads B.D."/>
            <person name="Frohlich T."/>
            <person name="Geiler-Samerotte K.A."/>
            <person name="Gerlach D."/>
            <person name="Hatcher P."/>
            <person name="Jogdeo S."/>
            <person name="Krijgsveld J."/>
            <person name="Kriventseva E.V."/>
            <person name="Kultz D."/>
            <person name="Laforsch C."/>
            <person name="Lindquist E."/>
            <person name="Lopez J."/>
            <person name="Manak J.R."/>
            <person name="Muller J."/>
            <person name="Pangilinan J."/>
            <person name="Patwardhan R.P."/>
            <person name="Pitluck S."/>
            <person name="Pritham E.J."/>
            <person name="Rechtsteiner A."/>
            <person name="Rho M."/>
            <person name="Rogozin I.B."/>
            <person name="Sakarya O."/>
            <person name="Salamov A."/>
            <person name="Schaack S."/>
            <person name="Shapiro H."/>
            <person name="Shiga Y."/>
            <person name="Skalitzky C."/>
            <person name="Smith Z."/>
            <person name="Souvorov A."/>
            <person name="Sung W."/>
            <person name="Tang Z."/>
            <person name="Tsuchiya D."/>
            <person name="Tu H."/>
            <person name="Vos H."/>
            <person name="Wang M."/>
            <person name="Wolf Y.I."/>
            <person name="Yamagata H."/>
            <person name="Yamada T."/>
            <person name="Ye Y."/>
            <person name="Shaw J.R."/>
            <person name="Andrews J."/>
            <person name="Crease T.J."/>
            <person name="Tang H."/>
            <person name="Lucas S.M."/>
            <person name="Robertson H.M."/>
            <person name="Bork P."/>
            <person name="Koonin E.V."/>
            <person name="Zdobnov E.M."/>
            <person name="Grigoriev I.V."/>
            <person name="Lynch M."/>
            <person name="Boore J.L."/>
        </authorList>
    </citation>
    <scope>NUCLEOTIDE SEQUENCE [LARGE SCALE GENOMIC DNA]</scope>
</reference>
<evidence type="ECO:0000256" key="1">
    <source>
        <dbReference type="SAM" id="MobiDB-lite"/>
    </source>
</evidence>
<keyword evidence="3" id="KW-1185">Reference proteome</keyword>
<proteinExistence type="predicted"/>
<evidence type="ECO:0000313" key="3">
    <source>
        <dbReference type="Proteomes" id="UP000000305"/>
    </source>
</evidence>
<evidence type="ECO:0000313" key="2">
    <source>
        <dbReference type="EMBL" id="EFX67024.1"/>
    </source>
</evidence>
<dbReference type="KEGG" id="dpx:DAPPUDRAFT_331442"/>
<feature type="region of interest" description="Disordered" evidence="1">
    <location>
        <begin position="25"/>
        <end position="50"/>
    </location>
</feature>
<dbReference type="AlphaFoldDB" id="E9HMI1"/>
<dbReference type="Proteomes" id="UP000000305">
    <property type="component" value="Unassembled WGS sequence"/>
</dbReference>
<organism evidence="2 3">
    <name type="scientific">Daphnia pulex</name>
    <name type="common">Water flea</name>
    <dbReference type="NCBI Taxonomy" id="6669"/>
    <lineage>
        <taxon>Eukaryota</taxon>
        <taxon>Metazoa</taxon>
        <taxon>Ecdysozoa</taxon>
        <taxon>Arthropoda</taxon>
        <taxon>Crustacea</taxon>
        <taxon>Branchiopoda</taxon>
        <taxon>Diplostraca</taxon>
        <taxon>Cladocera</taxon>
        <taxon>Anomopoda</taxon>
        <taxon>Daphniidae</taxon>
        <taxon>Daphnia</taxon>
    </lineage>
</organism>
<dbReference type="HOGENOM" id="CLU_3126452_0_0_1"/>
<gene>
    <name evidence="2" type="ORF">DAPPUDRAFT_331442</name>
</gene>
<sequence length="50" mass="5567">MSKLEDEKRGFVSYQKESDFIVKGGVQGRSGKSSHKTSNFALQQPIHPTT</sequence>
<dbReference type="EMBL" id="GL732687">
    <property type="protein sequence ID" value="EFX67024.1"/>
    <property type="molecule type" value="Genomic_DNA"/>
</dbReference>
<feature type="compositionally biased region" description="Polar residues" evidence="1">
    <location>
        <begin position="36"/>
        <end position="50"/>
    </location>
</feature>